<evidence type="ECO:0000256" key="1">
    <source>
        <dbReference type="ARBA" id="ARBA00004196"/>
    </source>
</evidence>
<dbReference type="RefSeq" id="WP_284325485.1">
    <property type="nucleotide sequence ID" value="NZ_BSPP01000007.1"/>
</dbReference>
<protein>
    <submittedName>
        <fullName evidence="3">C-type cytochrome biogenesis protein CcmI</fullName>
    </submittedName>
</protein>
<reference evidence="3 4" key="1">
    <citation type="journal article" date="2014" name="Int. J. Syst. Evol. Microbiol.">
        <title>Complete genome sequence of Corynebacterium casei LMG S-19264T (=DSM 44701T), isolated from a smear-ripened cheese.</title>
        <authorList>
            <consortium name="US DOE Joint Genome Institute (JGI-PGF)"/>
            <person name="Walter F."/>
            <person name="Albersmeier A."/>
            <person name="Kalinowski J."/>
            <person name="Ruckert C."/>
        </authorList>
    </citation>
    <scope>NUCLEOTIDE SEQUENCE [LARGE SCALE GENOMIC DNA]</scope>
    <source>
        <strain evidence="3 4">NBRC 111766</strain>
    </source>
</reference>
<dbReference type="Gene3D" id="1.25.40.10">
    <property type="entry name" value="Tetratricopeptide repeat domain"/>
    <property type="match status" value="1"/>
</dbReference>
<comment type="subcellular location">
    <subcellularLocation>
        <location evidence="1">Cell envelope</location>
    </subcellularLocation>
</comment>
<comment type="caution">
    <text evidence="3">The sequence shown here is derived from an EMBL/GenBank/DDBJ whole genome shotgun (WGS) entry which is preliminary data.</text>
</comment>
<keyword evidence="4" id="KW-1185">Reference proteome</keyword>
<dbReference type="PANTHER" id="PTHR47870:SF1">
    <property type="entry name" value="CYTOCHROME C-TYPE BIOGENESIS PROTEIN CCMH"/>
    <property type="match status" value="1"/>
</dbReference>
<gene>
    <name evidence="3" type="ORF">GCM10010873_22940</name>
</gene>
<evidence type="ECO:0000313" key="4">
    <source>
        <dbReference type="Proteomes" id="UP001157355"/>
    </source>
</evidence>
<evidence type="ECO:0000256" key="2">
    <source>
        <dbReference type="ARBA" id="ARBA00022748"/>
    </source>
</evidence>
<dbReference type="GO" id="GO:0017004">
    <property type="term" value="P:cytochrome complex assembly"/>
    <property type="evidence" value="ECO:0007669"/>
    <property type="project" value="UniProtKB-KW"/>
</dbReference>
<dbReference type="NCBIfam" id="TIGR03142">
    <property type="entry name" value="cytochro_ccmI"/>
    <property type="match status" value="1"/>
</dbReference>
<name>A0AA37X292_9RHOB</name>
<evidence type="ECO:0000313" key="3">
    <source>
        <dbReference type="EMBL" id="GLS87320.1"/>
    </source>
</evidence>
<dbReference type="AlphaFoldDB" id="A0AA37X292"/>
<dbReference type="InterPro" id="IPR051263">
    <property type="entry name" value="C-type_cytochrome_biogenesis"/>
</dbReference>
<sequence>MQDWVFWAAVLGLSGGVVATLLQALRNGAVQADPGAALKVYRDQLAEVDRDLARAVITAPEAERLRTEVSRRLLDADRAQQNIVAGGSGKVWPAAALVVLAAAAALYTYDRLGAPDYADQPLSDRLAMADQLYNNRPSQTEAEAAAPAPAAEPQPDAEFAALMEKLRAAVAARPDDQQGLALLARNEAQLGNYIAARKAQEHLLDLMGDTASAADHAGLAQTMIFAAGGAVTPQAERHLIRALELDATNPLARYFSGLMFAEIDRPDRAFALWEPLLREGPSDAPWIAPIRGMLQQTADAAGIKYQLPDLKGPSAEDVASADGMSSADRQDMIKGMVDQLQTRLTSQGGPVEEWVKLIKSSAVLGDNARAKAAYKQALAAFKTDDAALGQIEAAASDAGVTP</sequence>
<dbReference type="EMBL" id="BSPP01000007">
    <property type="protein sequence ID" value="GLS87320.1"/>
    <property type="molecule type" value="Genomic_DNA"/>
</dbReference>
<organism evidence="3 4">
    <name type="scientific">Cypionkella aquatica</name>
    <dbReference type="NCBI Taxonomy" id="1756042"/>
    <lineage>
        <taxon>Bacteria</taxon>
        <taxon>Pseudomonadati</taxon>
        <taxon>Pseudomonadota</taxon>
        <taxon>Alphaproteobacteria</taxon>
        <taxon>Rhodobacterales</taxon>
        <taxon>Paracoccaceae</taxon>
        <taxon>Cypionkella</taxon>
    </lineage>
</organism>
<dbReference type="SUPFAM" id="SSF48452">
    <property type="entry name" value="TPR-like"/>
    <property type="match status" value="1"/>
</dbReference>
<dbReference type="PANTHER" id="PTHR47870">
    <property type="entry name" value="CYTOCHROME C-TYPE BIOGENESIS PROTEIN CCMH"/>
    <property type="match status" value="1"/>
</dbReference>
<proteinExistence type="predicted"/>
<keyword evidence="2" id="KW-0201">Cytochrome c-type biogenesis</keyword>
<dbReference type="Proteomes" id="UP001157355">
    <property type="component" value="Unassembled WGS sequence"/>
</dbReference>
<accession>A0AA37X292</accession>
<dbReference type="GO" id="GO:0030313">
    <property type="term" value="C:cell envelope"/>
    <property type="evidence" value="ECO:0007669"/>
    <property type="project" value="UniProtKB-SubCell"/>
</dbReference>
<dbReference type="InterPro" id="IPR017560">
    <property type="entry name" value="Cyt_c_biogenesis_CcmI"/>
</dbReference>
<dbReference type="InterPro" id="IPR011990">
    <property type="entry name" value="TPR-like_helical_dom_sf"/>
</dbReference>